<dbReference type="SUPFAM" id="SSF53474">
    <property type="entry name" value="alpha/beta-Hydrolases"/>
    <property type="match status" value="1"/>
</dbReference>
<evidence type="ECO:0000256" key="3">
    <source>
        <dbReference type="ARBA" id="ARBA00022729"/>
    </source>
</evidence>
<dbReference type="Gene3D" id="3.40.50.1820">
    <property type="entry name" value="alpha/beta hydrolase"/>
    <property type="match status" value="1"/>
</dbReference>
<dbReference type="Proteomes" id="UP000054047">
    <property type="component" value="Unassembled WGS sequence"/>
</dbReference>
<organism evidence="6 7">
    <name type="scientific">Ancylostoma duodenale</name>
    <dbReference type="NCBI Taxonomy" id="51022"/>
    <lineage>
        <taxon>Eukaryota</taxon>
        <taxon>Metazoa</taxon>
        <taxon>Ecdysozoa</taxon>
        <taxon>Nematoda</taxon>
        <taxon>Chromadorea</taxon>
        <taxon>Rhabditida</taxon>
        <taxon>Rhabditina</taxon>
        <taxon>Rhabditomorpha</taxon>
        <taxon>Strongyloidea</taxon>
        <taxon>Ancylostomatidae</taxon>
        <taxon>Ancylostomatinae</taxon>
        <taxon>Ancylostoma</taxon>
    </lineage>
</organism>
<keyword evidence="4" id="KW-0378">Hydrolase</keyword>
<dbReference type="InterPro" id="IPR029058">
    <property type="entry name" value="AB_hydrolase_fold"/>
</dbReference>
<evidence type="ECO:0000256" key="5">
    <source>
        <dbReference type="ARBA" id="ARBA00023180"/>
    </source>
</evidence>
<dbReference type="GO" id="GO:0008239">
    <property type="term" value="F:dipeptidyl-peptidase activity"/>
    <property type="evidence" value="ECO:0007669"/>
    <property type="project" value="TreeGrafter"/>
</dbReference>
<sequence length="120" mass="13626">KYYVNDKWARYNPPIFLYIGGEMAMSSVFVKGVNIYYQGLAVQLGATVMALEHRYYGDSIVGGTVEDPNPDLSYLSSLQMLHDVANFIRTMNDKMNMTSRWIVWGGSYSGKALTRLLILR</sequence>
<dbReference type="Pfam" id="PF05577">
    <property type="entry name" value="Peptidase_S28"/>
    <property type="match status" value="1"/>
</dbReference>
<name>A0A0C2GEK5_9BILA</name>
<feature type="non-terminal residue" evidence="6">
    <location>
        <position position="1"/>
    </location>
</feature>
<evidence type="ECO:0000313" key="7">
    <source>
        <dbReference type="Proteomes" id="UP000054047"/>
    </source>
</evidence>
<evidence type="ECO:0000256" key="4">
    <source>
        <dbReference type="ARBA" id="ARBA00022801"/>
    </source>
</evidence>
<dbReference type="InterPro" id="IPR008758">
    <property type="entry name" value="Peptidase_S28"/>
</dbReference>
<dbReference type="AlphaFoldDB" id="A0A0C2GEK5"/>
<accession>A0A0C2GEK5</accession>
<keyword evidence="2" id="KW-0645">Protease</keyword>
<evidence type="ECO:0000313" key="6">
    <source>
        <dbReference type="EMBL" id="KIH55521.1"/>
    </source>
</evidence>
<reference evidence="6 7" key="1">
    <citation type="submission" date="2013-12" db="EMBL/GenBank/DDBJ databases">
        <title>Draft genome of the parsitic nematode Ancylostoma duodenale.</title>
        <authorList>
            <person name="Mitreva M."/>
        </authorList>
    </citation>
    <scope>NUCLEOTIDE SEQUENCE [LARGE SCALE GENOMIC DNA]</scope>
    <source>
        <strain evidence="6 7">Zhejiang</strain>
    </source>
</reference>
<dbReference type="OrthoDB" id="1735038at2759"/>
<evidence type="ECO:0000256" key="1">
    <source>
        <dbReference type="ARBA" id="ARBA00011079"/>
    </source>
</evidence>
<keyword evidence="3" id="KW-0732">Signal</keyword>
<gene>
    <name evidence="6" type="ORF">ANCDUO_14321</name>
</gene>
<dbReference type="EMBL" id="KN737203">
    <property type="protein sequence ID" value="KIH55521.1"/>
    <property type="molecule type" value="Genomic_DNA"/>
</dbReference>
<dbReference type="GO" id="GO:0006508">
    <property type="term" value="P:proteolysis"/>
    <property type="evidence" value="ECO:0007669"/>
    <property type="project" value="UniProtKB-KW"/>
</dbReference>
<dbReference type="GO" id="GO:0070008">
    <property type="term" value="F:serine-type exopeptidase activity"/>
    <property type="evidence" value="ECO:0007669"/>
    <property type="project" value="InterPro"/>
</dbReference>
<proteinExistence type="inferred from homology"/>
<comment type="similarity">
    <text evidence="1">Belongs to the peptidase S28 family.</text>
</comment>
<keyword evidence="5" id="KW-0325">Glycoprotein</keyword>
<protein>
    <recommendedName>
        <fullName evidence="8">Serine carboxypeptidase S28</fullName>
    </recommendedName>
</protein>
<dbReference type="PANTHER" id="PTHR11010:SF105">
    <property type="entry name" value="PEPTIDASE S28-RELATED"/>
    <property type="match status" value="1"/>
</dbReference>
<dbReference type="PANTHER" id="PTHR11010">
    <property type="entry name" value="PROTEASE S28 PRO-X CARBOXYPEPTIDASE-RELATED"/>
    <property type="match status" value="1"/>
</dbReference>
<evidence type="ECO:0000256" key="2">
    <source>
        <dbReference type="ARBA" id="ARBA00022670"/>
    </source>
</evidence>
<evidence type="ECO:0008006" key="8">
    <source>
        <dbReference type="Google" id="ProtNLM"/>
    </source>
</evidence>
<keyword evidence="7" id="KW-1185">Reference proteome</keyword>